<dbReference type="GO" id="GO:0042729">
    <property type="term" value="C:DASH complex"/>
    <property type="evidence" value="ECO:0007669"/>
    <property type="project" value="InterPro"/>
</dbReference>
<keyword evidence="6" id="KW-0963">Cytoplasm</keyword>
<evidence type="ECO:0000256" key="15">
    <source>
        <dbReference type="ARBA" id="ARBA00023306"/>
    </source>
</evidence>
<protein>
    <recommendedName>
        <fullName evidence="17">DASH complex subunit SPC34</fullName>
    </recommendedName>
    <alternativeName>
        <fullName evidence="18">Outer kinetochore protein SPC34</fullName>
    </alternativeName>
</protein>
<evidence type="ECO:0000256" key="4">
    <source>
        <dbReference type="ARBA" id="ARBA00008491"/>
    </source>
</evidence>
<evidence type="ECO:0000313" key="20">
    <source>
        <dbReference type="Proteomes" id="UP000478008"/>
    </source>
</evidence>
<keyword evidence="14" id="KW-0539">Nucleus</keyword>
<comment type="similarity">
    <text evidence="4">Belongs to the DASH complex SPC34 family.</text>
</comment>
<evidence type="ECO:0000256" key="16">
    <source>
        <dbReference type="ARBA" id="ARBA00023328"/>
    </source>
</evidence>
<keyword evidence="16" id="KW-0137">Centromere</keyword>
<keyword evidence="7" id="KW-0132">Cell division</keyword>
<keyword evidence="20" id="KW-1185">Reference proteome</keyword>
<evidence type="ECO:0000256" key="13">
    <source>
        <dbReference type="ARBA" id="ARBA00023212"/>
    </source>
</evidence>
<dbReference type="GO" id="GO:0005876">
    <property type="term" value="C:spindle microtubule"/>
    <property type="evidence" value="ECO:0007669"/>
    <property type="project" value="InterPro"/>
</dbReference>
<evidence type="ECO:0000256" key="3">
    <source>
        <dbReference type="ARBA" id="ARBA00004629"/>
    </source>
</evidence>
<keyword evidence="5" id="KW-0158">Chromosome</keyword>
<evidence type="ECO:0000256" key="10">
    <source>
        <dbReference type="ARBA" id="ARBA00022829"/>
    </source>
</evidence>
<keyword evidence="11" id="KW-0995">Kinetochore</keyword>
<dbReference type="EMBL" id="CABFWN010000004">
    <property type="protein sequence ID" value="VUG18981.1"/>
    <property type="molecule type" value="Genomic_DNA"/>
</dbReference>
<evidence type="ECO:0000256" key="11">
    <source>
        <dbReference type="ARBA" id="ARBA00022838"/>
    </source>
</evidence>
<proteinExistence type="inferred from homology"/>
<evidence type="ECO:0000256" key="17">
    <source>
        <dbReference type="ARBA" id="ARBA00044112"/>
    </source>
</evidence>
<evidence type="ECO:0000313" key="19">
    <source>
        <dbReference type="EMBL" id="VUG18981.1"/>
    </source>
</evidence>
<evidence type="ECO:0000256" key="5">
    <source>
        <dbReference type="ARBA" id="ARBA00022454"/>
    </source>
</evidence>
<keyword evidence="8" id="KW-0493">Microtubule</keyword>
<dbReference type="AlphaFoldDB" id="A0A3F2Y7N3"/>
<organism evidence="19 20">
    <name type="scientific">Dekkera bruxellensis</name>
    <name type="common">Brettanomyces custersii</name>
    <dbReference type="NCBI Taxonomy" id="5007"/>
    <lineage>
        <taxon>Eukaryota</taxon>
        <taxon>Fungi</taxon>
        <taxon>Dikarya</taxon>
        <taxon>Ascomycota</taxon>
        <taxon>Saccharomycotina</taxon>
        <taxon>Pichiomycetes</taxon>
        <taxon>Pichiales</taxon>
        <taxon>Pichiaceae</taxon>
        <taxon>Brettanomyces</taxon>
    </lineage>
</organism>
<dbReference type="Pfam" id="PF08657">
    <property type="entry name" value="DASH_Spc34"/>
    <property type="match status" value="1"/>
</dbReference>
<name>A0A3F2Y7N3_DEKBR</name>
<keyword evidence="13" id="KW-0206">Cytoskeleton</keyword>
<dbReference type="GO" id="GO:0051301">
    <property type="term" value="P:cell division"/>
    <property type="evidence" value="ECO:0007669"/>
    <property type="project" value="UniProtKB-KW"/>
</dbReference>
<comment type="subcellular location">
    <subcellularLocation>
        <location evidence="3">Chromosome</location>
        <location evidence="3">Centromere</location>
        <location evidence="3">Kinetochore</location>
    </subcellularLocation>
    <subcellularLocation>
        <location evidence="2">Cytoplasm</location>
        <location evidence="2">Cytoskeleton</location>
        <location evidence="2">Spindle</location>
    </subcellularLocation>
    <subcellularLocation>
        <location evidence="1">Nucleus</location>
    </subcellularLocation>
</comment>
<evidence type="ECO:0000256" key="18">
    <source>
        <dbReference type="ARBA" id="ARBA00044346"/>
    </source>
</evidence>
<evidence type="ECO:0000256" key="8">
    <source>
        <dbReference type="ARBA" id="ARBA00022701"/>
    </source>
</evidence>
<evidence type="ECO:0000256" key="7">
    <source>
        <dbReference type="ARBA" id="ARBA00022618"/>
    </source>
</evidence>
<dbReference type="GO" id="GO:0008608">
    <property type="term" value="P:attachment of spindle microtubules to kinetochore"/>
    <property type="evidence" value="ECO:0007669"/>
    <property type="project" value="InterPro"/>
</dbReference>
<evidence type="ECO:0000256" key="6">
    <source>
        <dbReference type="ARBA" id="ARBA00022490"/>
    </source>
</evidence>
<dbReference type="InterPro" id="IPR013966">
    <property type="entry name" value="Spc34"/>
</dbReference>
<keyword evidence="10" id="KW-0159">Chromosome partition</keyword>
<keyword evidence="12" id="KW-0175">Coiled coil</keyword>
<evidence type="ECO:0000256" key="12">
    <source>
        <dbReference type="ARBA" id="ARBA00023054"/>
    </source>
</evidence>
<reference evidence="19 20" key="1">
    <citation type="submission" date="2019-07" db="EMBL/GenBank/DDBJ databases">
        <authorList>
            <person name="Friedrich A."/>
            <person name="Schacherer J."/>
        </authorList>
    </citation>
    <scope>NUCLEOTIDE SEQUENCE [LARGE SCALE GENOMIC DNA]</scope>
</reference>
<evidence type="ECO:0000256" key="9">
    <source>
        <dbReference type="ARBA" id="ARBA00022776"/>
    </source>
</evidence>
<evidence type="ECO:0000256" key="14">
    <source>
        <dbReference type="ARBA" id="ARBA00023242"/>
    </source>
</evidence>
<evidence type="ECO:0000256" key="2">
    <source>
        <dbReference type="ARBA" id="ARBA00004186"/>
    </source>
</evidence>
<dbReference type="Proteomes" id="UP000478008">
    <property type="component" value="Unassembled WGS sequence"/>
</dbReference>
<keyword evidence="9" id="KW-0498">Mitosis</keyword>
<accession>A0A3F2Y7N3</accession>
<keyword evidence="15" id="KW-0131">Cell cycle</keyword>
<gene>
    <name evidence="19" type="ORF">DEBR0S4_07514G</name>
</gene>
<evidence type="ECO:0000256" key="1">
    <source>
        <dbReference type="ARBA" id="ARBA00004123"/>
    </source>
</evidence>
<sequence>MSIDRIEKAGLKIQSLEFKSPGIFTNSLLKNVVTTHIIRDIESAEVPFVKGKTAAEVDNDTPENAALLESLVCPTAGQSGVSESRRHLLHEKVGIWWKLSRLLGKDLELLDSPPPGYPQDDDPKELIRCIDELEDRIKRLLDVLKPDEKMCRHIDDQIAKARRLQKEICDLENVVNADRAELRRLTISE</sequence>